<dbReference type="SUPFAM" id="SSF69318">
    <property type="entry name" value="Integrin alpha N-terminal domain"/>
    <property type="match status" value="1"/>
</dbReference>
<comment type="caution">
    <text evidence="4">The sequence shown here is derived from an EMBL/GenBank/DDBJ whole genome shotgun (WGS) entry which is preliminary data.</text>
</comment>
<evidence type="ECO:0000313" key="5">
    <source>
        <dbReference type="Proteomes" id="UP000028534"/>
    </source>
</evidence>
<organism evidence="4 5">
    <name type="scientific">Sphingobium yanoikuyae</name>
    <name type="common">Sphingomonas yanoikuyae</name>
    <dbReference type="NCBI Taxonomy" id="13690"/>
    <lineage>
        <taxon>Bacteria</taxon>
        <taxon>Pseudomonadati</taxon>
        <taxon>Pseudomonadota</taxon>
        <taxon>Alphaproteobacteria</taxon>
        <taxon>Sphingomonadales</taxon>
        <taxon>Sphingomonadaceae</taxon>
        <taxon>Sphingobium</taxon>
    </lineage>
</organism>
<dbReference type="PANTHER" id="PTHR43118:SF1">
    <property type="entry name" value="RHAMNOGALACTURONAN LYASE (EUROFUNG)"/>
    <property type="match status" value="1"/>
</dbReference>
<dbReference type="InterPro" id="IPR041624">
    <property type="entry name" value="RGI_lyase"/>
</dbReference>
<proteinExistence type="predicted"/>
<accession>A0A084E228</accession>
<dbReference type="InterPro" id="IPR028994">
    <property type="entry name" value="Integrin_alpha_N"/>
</dbReference>
<dbReference type="eggNOG" id="COG3401">
    <property type="taxonomic scope" value="Bacteria"/>
</dbReference>
<name>A0A084E228_SPHYA</name>
<dbReference type="Proteomes" id="UP000028534">
    <property type="component" value="Unassembled WGS sequence"/>
</dbReference>
<protein>
    <submittedName>
        <fullName evidence="4">Rhamnogalacturonan endolyase YesW</fullName>
        <ecNumber evidence="4">4.2.2.23</ecNumber>
    </submittedName>
</protein>
<dbReference type="InterPro" id="IPR034641">
    <property type="entry name" value="RGL11"/>
</dbReference>
<dbReference type="EMBL" id="JGVR01000081">
    <property type="protein sequence ID" value="KEZ12020.1"/>
    <property type="molecule type" value="Genomic_DNA"/>
</dbReference>
<dbReference type="Gene3D" id="2.60.40.10">
    <property type="entry name" value="Immunoglobulins"/>
    <property type="match status" value="1"/>
</dbReference>
<dbReference type="STRING" id="13690.AX777_04100"/>
<dbReference type="EC" id="4.2.2.23" evidence="4"/>
<keyword evidence="4" id="KW-0456">Lyase</keyword>
<dbReference type="PATRIC" id="fig|13690.10.peg.5459"/>
<dbReference type="InterPro" id="IPR013783">
    <property type="entry name" value="Ig-like_fold"/>
</dbReference>
<dbReference type="Pfam" id="PF18370">
    <property type="entry name" value="RGI_lyase"/>
    <property type="match status" value="1"/>
</dbReference>
<gene>
    <name evidence="4" type="primary">yesW</name>
    <name evidence="4" type="ORF">CP98_05268</name>
</gene>
<dbReference type="InterPro" id="IPR049366">
    <property type="entry name" value="RGL11_C"/>
</dbReference>
<evidence type="ECO:0000259" key="2">
    <source>
        <dbReference type="Pfam" id="PF18370"/>
    </source>
</evidence>
<keyword evidence="1" id="KW-0732">Signal</keyword>
<evidence type="ECO:0000256" key="1">
    <source>
        <dbReference type="SAM" id="SignalP"/>
    </source>
</evidence>
<evidence type="ECO:0000259" key="3">
    <source>
        <dbReference type="Pfam" id="PF21348"/>
    </source>
</evidence>
<evidence type="ECO:0000313" key="4">
    <source>
        <dbReference type="EMBL" id="KEZ12020.1"/>
    </source>
</evidence>
<feature type="chain" id="PRO_5001774111" evidence="1">
    <location>
        <begin position="25"/>
        <end position="639"/>
    </location>
</feature>
<sequence length="639" mass="70003">MQMRTTIRAFTMTLGLATSTMALATGPTARIAAERLDRGAVALPAQGGGMLITWRLLADDPATIRFRLLRDGKPIHDSRVGEATAFVDKKGSATSRYAVQRIGDKSAPSPAMMWDQSFFSIPLTPPADGVTPAGESFSYTANDASAADLDGDGRYEIILKWDPTNSHDNSQGGYSGPVLLDAYRLDGTRLWRIDLGRNIRAGAHYTQFLAFDFDGDGRAEVAMKTADGTVDGTGTVIGDAKADWRGHDGEVPQRDRTGAKVLPDGTKVAPMQGRIVKGPEYLTVFDGLTGKALATAPYDPPRYPGGNPTTQQLTESWGDGYANRSDRFLAGVAYLDGHLPSMVFGRGYYARTAIAAWDWRDGKLTQRWLFDSSQPGKGDYAGRGNHQLSIADVDGDGRDEVIYGSMAVDDDGKGLWTQPLFHGDTMHVSDLDPARPGLEKFGVFEDQRQNGMIGSALLDARTGQMLWSTPAEKDTGRGVAADIDPRHWGAEFWNSSSAELFDVAGKPIGPRPRQMNFAIWWDGDLLRELLDKTTISKWDWENGKEIPLLSPEGLSSNNGTKATPALQADLIGDWREEVVWRSADNRELRIYTTPYPTTHRFVTLMQDPVYRLGVAWQNTAYNQPPHTSFYLGAGKQGER</sequence>
<dbReference type="AlphaFoldDB" id="A0A084E228"/>
<dbReference type="CDD" id="cd10318">
    <property type="entry name" value="RGL11"/>
    <property type="match status" value="1"/>
</dbReference>
<dbReference type="PANTHER" id="PTHR43118">
    <property type="entry name" value="RHAMNOGALACTURONAN LYASE (EUROFUNG)"/>
    <property type="match status" value="1"/>
</dbReference>
<feature type="signal peptide" evidence="1">
    <location>
        <begin position="1"/>
        <end position="24"/>
    </location>
</feature>
<dbReference type="Pfam" id="PF21348">
    <property type="entry name" value="RGL11_C"/>
    <property type="match status" value="1"/>
</dbReference>
<dbReference type="GO" id="GO:0102210">
    <property type="term" value="F:rhamnogalacturonan endolyase activity"/>
    <property type="evidence" value="ECO:0007669"/>
    <property type="project" value="UniProtKB-EC"/>
</dbReference>
<feature type="domain" description="Rhamnogalacturonan lyase family 11 C-terminal" evidence="3">
    <location>
        <begin position="119"/>
        <end position="635"/>
    </location>
</feature>
<feature type="domain" description="Rhamnogalacturonan I lyase beta-sheet" evidence="2">
    <location>
        <begin position="33"/>
        <end position="105"/>
    </location>
</feature>
<reference evidence="4 5" key="1">
    <citation type="submission" date="2014-03" db="EMBL/GenBank/DDBJ databases">
        <title>Genome sequence of Sphingobium yanoikuyae B1.</title>
        <authorList>
            <person name="Gan H.M."/>
            <person name="Gan H.Y."/>
            <person name="Savka M.A."/>
        </authorList>
    </citation>
    <scope>NUCLEOTIDE SEQUENCE [LARGE SCALE GENOMIC DNA]</scope>
    <source>
        <strain evidence="4 5">B1</strain>
    </source>
</reference>